<comment type="caution">
    <text evidence="3">The sequence shown here is derived from an EMBL/GenBank/DDBJ whole genome shotgun (WGS) entry which is preliminary data.</text>
</comment>
<reference evidence="3 4" key="1">
    <citation type="submission" date="2014-07" db="EMBL/GenBank/DDBJ databases">
        <title>Draft genome of Clostridium celerecrescens 152B isolated from sediments associated with methane hydrate from Krishna Godavari basin.</title>
        <authorList>
            <person name="Honkalas V.S."/>
            <person name="Dabir A.P."/>
            <person name="Arora P."/>
            <person name="Dhakephalkar P.K."/>
        </authorList>
    </citation>
    <scope>NUCLEOTIDE SEQUENCE [LARGE SCALE GENOMIC DNA]</scope>
    <source>
        <strain evidence="3 4">152B</strain>
    </source>
</reference>
<keyword evidence="4" id="KW-1185">Reference proteome</keyword>
<dbReference type="SUPFAM" id="SSF56300">
    <property type="entry name" value="Metallo-dependent phosphatases"/>
    <property type="match status" value="1"/>
</dbReference>
<dbReference type="InterPro" id="IPR029052">
    <property type="entry name" value="Metallo-depent_PP-like"/>
</dbReference>
<evidence type="ECO:0000259" key="2">
    <source>
        <dbReference type="Pfam" id="PF12850"/>
    </source>
</evidence>
<dbReference type="PANTHER" id="PTHR42850:SF2">
    <property type="entry name" value="BLL5683 PROTEIN"/>
    <property type="match status" value="1"/>
</dbReference>
<dbReference type="Proteomes" id="UP000028525">
    <property type="component" value="Unassembled WGS sequence"/>
</dbReference>
<evidence type="ECO:0000313" key="3">
    <source>
        <dbReference type="EMBL" id="KEZ90552.1"/>
    </source>
</evidence>
<dbReference type="GO" id="GO:0016791">
    <property type="term" value="F:phosphatase activity"/>
    <property type="evidence" value="ECO:0007669"/>
    <property type="project" value="TreeGrafter"/>
</dbReference>
<dbReference type="PANTHER" id="PTHR42850">
    <property type="entry name" value="METALLOPHOSPHOESTERASE"/>
    <property type="match status" value="1"/>
</dbReference>
<dbReference type="Pfam" id="PF12850">
    <property type="entry name" value="Metallophos_2"/>
    <property type="match status" value="1"/>
</dbReference>
<dbReference type="RefSeq" id="WP_038279613.1">
    <property type="nucleotide sequence ID" value="NZ_JPME01000010.1"/>
</dbReference>
<dbReference type="AlphaFoldDB" id="A0A084JNL8"/>
<evidence type="ECO:0000256" key="1">
    <source>
        <dbReference type="ARBA" id="ARBA00008950"/>
    </source>
</evidence>
<feature type="domain" description="Calcineurin-like phosphoesterase" evidence="2">
    <location>
        <begin position="1"/>
        <end position="196"/>
    </location>
</feature>
<accession>A0A084JNL8</accession>
<dbReference type="OrthoDB" id="9800565at2"/>
<dbReference type="InterPro" id="IPR050126">
    <property type="entry name" value="Ap4A_hydrolase"/>
</dbReference>
<proteinExistence type="inferred from homology"/>
<comment type="similarity">
    <text evidence="1">Belongs to the metallophosphoesterase superfamily. YfcE family.</text>
</comment>
<sequence>MDLAVLSDIHGNYIAFKKCVEYALSRGIKSFAFLGDYVGELAYPEKTMKMIFEMAEKYDCYFIKGNKEDYWIDYYNNGELGWKDKDSTTGSLLYTYQHLVEKDLNFFKGLPISRKISIKNMPSFTICHGSPYAANQKLLPDNDKIFETLNAVDTSMIICGHTHIQAKFDINGKTVLNAGSVGVPLYSNRKSQFLILHQIDKQWKEEFISMEYDVEKVIEELHLTGLNKHAPYWCIMTENLLRNGNIPPSVALKRAMALCNAETGTCIWPDIPEKYWRQAVEDILVSKQMKV</sequence>
<dbReference type="Gene3D" id="3.60.21.10">
    <property type="match status" value="1"/>
</dbReference>
<dbReference type="EMBL" id="JPME01000010">
    <property type="protein sequence ID" value="KEZ90552.1"/>
    <property type="molecule type" value="Genomic_DNA"/>
</dbReference>
<gene>
    <name evidence="3" type="ORF">IO98_07155</name>
</gene>
<name>A0A084JNL8_9FIRM</name>
<dbReference type="GO" id="GO:0005737">
    <property type="term" value="C:cytoplasm"/>
    <property type="evidence" value="ECO:0007669"/>
    <property type="project" value="TreeGrafter"/>
</dbReference>
<dbReference type="STRING" id="29354.IO98_07155"/>
<protein>
    <submittedName>
        <fullName evidence="3">Metallophosphoesterase</fullName>
    </submittedName>
</protein>
<organism evidence="3 4">
    <name type="scientific">Lacrimispora celerecrescens</name>
    <dbReference type="NCBI Taxonomy" id="29354"/>
    <lineage>
        <taxon>Bacteria</taxon>
        <taxon>Bacillati</taxon>
        <taxon>Bacillota</taxon>
        <taxon>Clostridia</taxon>
        <taxon>Lachnospirales</taxon>
        <taxon>Lachnospiraceae</taxon>
        <taxon>Lacrimispora</taxon>
    </lineage>
</organism>
<dbReference type="InterPro" id="IPR024654">
    <property type="entry name" value="Calcineurin-like_PHP_lpxH"/>
</dbReference>
<dbReference type="CDD" id="cd00838">
    <property type="entry name" value="MPP_superfamily"/>
    <property type="match status" value="1"/>
</dbReference>
<evidence type="ECO:0000313" key="4">
    <source>
        <dbReference type="Proteomes" id="UP000028525"/>
    </source>
</evidence>